<dbReference type="SMART" id="SM00382">
    <property type="entry name" value="AAA"/>
    <property type="match status" value="2"/>
</dbReference>
<dbReference type="InterPro" id="IPR003593">
    <property type="entry name" value="AAA+_ATPase"/>
</dbReference>
<dbReference type="InterPro" id="IPR017871">
    <property type="entry name" value="ABC_transporter-like_CS"/>
</dbReference>
<sequence length="637" mass="67846">MAHILGMEGVGVSLGSRPILGGLNLSLEDGSRIGVVGPNGGGKSTLLKLMTRALEPDTGRVTMKGGTRFAILTQADSLDPNQTVRDAIHGDTATFVWASDARVRELHAGLIPDVDVDRLVGQLSGGQRRRVALAATLVRDADVVVLDEPTNHLDIEGVTYLAGYLNERFGRGEGALVVVTHDRWFLDAVCTRLWEVVPGHDGAGGRAPVPGHVETYEGGYAAYILQRAERQRLAAQAAEKRANLLRKELAWLRRGAPARTSKPKFRIDAANELIANEPPPRDTVELTKMATTRLGKKVVDLEDVAFAWEGANAPVLDGVTLRLAPGERLGILGRNGAGKSSLLGLISGALSPTSGTVKTGKTVELAVLSQDTKELDEVAHRRVVESVADIATHMMIGGKETSASQLVERLGFTRERAWTPVADLSGGERRRLQFLRLLMREPNVLLLDEPTNDLDTDTLAAIEDLLDSWPGTLVVVSHDRYLLERTTDHQVAVMGGEVRGLPGGVDQYLELSKAASAGAIGAGTGRGADVGTGAGAAAGPGAGAVDATGATASPTKNAAKEREARKAMARVERKMGRVREQIDQLGVKQGEVAANVGQTGDYDLLASLGKEIAQLKDQLDELEMEWLEAGEQAEYYG</sequence>
<dbReference type="GO" id="GO:0016887">
    <property type="term" value="F:ATP hydrolysis activity"/>
    <property type="evidence" value="ECO:0007669"/>
    <property type="project" value="InterPro"/>
</dbReference>
<dbReference type="Pfam" id="PF00005">
    <property type="entry name" value="ABC_tran"/>
    <property type="match status" value="2"/>
</dbReference>
<dbReference type="CDD" id="cd03221">
    <property type="entry name" value="ABCF_EF-3"/>
    <property type="match status" value="2"/>
</dbReference>
<keyword evidence="1" id="KW-0547">Nucleotide-binding</keyword>
<dbReference type="PANTHER" id="PTHR42855">
    <property type="entry name" value="ABC TRANSPORTER ATP-BINDING SUBUNIT"/>
    <property type="match status" value="1"/>
</dbReference>
<dbReference type="PROSITE" id="PS50893">
    <property type="entry name" value="ABC_TRANSPORTER_2"/>
    <property type="match status" value="2"/>
</dbReference>
<organism evidence="5 6">
    <name type="scientific">Trueperella pecoris</name>
    <dbReference type="NCBI Taxonomy" id="2733571"/>
    <lineage>
        <taxon>Bacteria</taxon>
        <taxon>Bacillati</taxon>
        <taxon>Actinomycetota</taxon>
        <taxon>Actinomycetes</taxon>
        <taxon>Actinomycetales</taxon>
        <taxon>Actinomycetaceae</taxon>
        <taxon>Trueperella</taxon>
    </lineage>
</organism>
<dbReference type="GO" id="GO:0005524">
    <property type="term" value="F:ATP binding"/>
    <property type="evidence" value="ECO:0007669"/>
    <property type="project" value="UniProtKB-KW"/>
</dbReference>
<accession>A0A7M1QZ46</accession>
<dbReference type="AlphaFoldDB" id="A0A7M1QZ46"/>
<dbReference type="Pfam" id="PF12848">
    <property type="entry name" value="ABC_tran_Xtn"/>
    <property type="match status" value="1"/>
</dbReference>
<protein>
    <submittedName>
        <fullName evidence="5">ABC-F family ATP-binding cassette domain-containing protein</fullName>
    </submittedName>
</protein>
<evidence type="ECO:0000313" key="6">
    <source>
        <dbReference type="Proteomes" id="UP000594961"/>
    </source>
</evidence>
<keyword evidence="2 5" id="KW-0067">ATP-binding</keyword>
<dbReference type="PANTHER" id="PTHR42855:SF1">
    <property type="entry name" value="ABC TRANSPORTER DOMAIN-CONTAINING PROTEIN"/>
    <property type="match status" value="1"/>
</dbReference>
<evidence type="ECO:0000313" key="5">
    <source>
        <dbReference type="EMBL" id="QOR47362.1"/>
    </source>
</evidence>
<dbReference type="InterPro" id="IPR003439">
    <property type="entry name" value="ABC_transporter-like_ATP-bd"/>
</dbReference>
<evidence type="ECO:0000256" key="2">
    <source>
        <dbReference type="ARBA" id="ARBA00022840"/>
    </source>
</evidence>
<feature type="coiled-coil region" evidence="3">
    <location>
        <begin position="561"/>
        <end position="632"/>
    </location>
</feature>
<dbReference type="Proteomes" id="UP000594961">
    <property type="component" value="Chromosome"/>
</dbReference>
<dbReference type="InterPro" id="IPR027417">
    <property type="entry name" value="P-loop_NTPase"/>
</dbReference>
<feature type="domain" description="ABC transporter" evidence="4">
    <location>
        <begin position="5"/>
        <end position="226"/>
    </location>
</feature>
<evidence type="ECO:0000256" key="1">
    <source>
        <dbReference type="ARBA" id="ARBA00022741"/>
    </source>
</evidence>
<keyword evidence="3" id="KW-0175">Coiled coil</keyword>
<dbReference type="InterPro" id="IPR051309">
    <property type="entry name" value="ABCF_ATPase"/>
</dbReference>
<dbReference type="RefSeq" id="WP_197552475.1">
    <property type="nucleotide sequence ID" value="NZ_CP063212.1"/>
</dbReference>
<dbReference type="EMBL" id="CP063212">
    <property type="protein sequence ID" value="QOR47362.1"/>
    <property type="molecule type" value="Genomic_DNA"/>
</dbReference>
<reference evidence="5 6" key="1">
    <citation type="submission" date="2020-10" db="EMBL/GenBank/DDBJ databases">
        <title>Trueperella pecoris sp. nov. isolated from bovine and porcine specimens.</title>
        <authorList>
            <person name="Schoenecker L."/>
            <person name="Schnydrig P."/>
            <person name="Brodard I."/>
            <person name="Thomann A."/>
            <person name="Hemphill A."/>
            <person name="Rodriguez-Campos S."/>
            <person name="Perreten V."/>
            <person name="Jores J."/>
            <person name="Kittl S."/>
        </authorList>
    </citation>
    <scope>NUCLEOTIDE SEQUENCE [LARGE SCALE GENOMIC DNA]</scope>
    <source>
        <strain evidence="5 6">19OD0592</strain>
    </source>
</reference>
<feature type="domain" description="ABC transporter" evidence="4">
    <location>
        <begin position="299"/>
        <end position="520"/>
    </location>
</feature>
<name>A0A7M1QZ46_9ACTO</name>
<dbReference type="PROSITE" id="PS00211">
    <property type="entry name" value="ABC_TRANSPORTER_1"/>
    <property type="match status" value="2"/>
</dbReference>
<evidence type="ECO:0000259" key="4">
    <source>
        <dbReference type="PROSITE" id="PS50893"/>
    </source>
</evidence>
<dbReference type="SUPFAM" id="SSF52540">
    <property type="entry name" value="P-loop containing nucleoside triphosphate hydrolases"/>
    <property type="match status" value="2"/>
</dbReference>
<gene>
    <name evidence="5" type="ORF">INS90_08900</name>
</gene>
<evidence type="ECO:0000256" key="3">
    <source>
        <dbReference type="SAM" id="Coils"/>
    </source>
</evidence>
<proteinExistence type="predicted"/>
<dbReference type="Gene3D" id="3.40.50.300">
    <property type="entry name" value="P-loop containing nucleotide triphosphate hydrolases"/>
    <property type="match status" value="2"/>
</dbReference>
<dbReference type="InterPro" id="IPR032781">
    <property type="entry name" value="ABC_tran_Xtn"/>
</dbReference>